<evidence type="ECO:0000259" key="1">
    <source>
        <dbReference type="Pfam" id="PF00149"/>
    </source>
</evidence>
<dbReference type="Gene3D" id="3.60.21.10">
    <property type="match status" value="1"/>
</dbReference>
<dbReference type="GO" id="GO:0004527">
    <property type="term" value="F:exonuclease activity"/>
    <property type="evidence" value="ECO:0007669"/>
    <property type="project" value="UniProtKB-KW"/>
</dbReference>
<dbReference type="RefSeq" id="WP_113287528.1">
    <property type="nucleotide sequence ID" value="NZ_QNTQ01000001.1"/>
</dbReference>
<evidence type="ECO:0000313" key="2">
    <source>
        <dbReference type="EMBL" id="RBI87505.1"/>
    </source>
</evidence>
<name>A0A365UDH4_9RHOB</name>
<keyword evidence="2" id="KW-0540">Nuclease</keyword>
<keyword evidence="2" id="KW-0378">Hydrolase</keyword>
<proteinExistence type="predicted"/>
<dbReference type="SUPFAM" id="SSF56300">
    <property type="entry name" value="Metallo-dependent phosphatases"/>
    <property type="match status" value="1"/>
</dbReference>
<gene>
    <name evidence="2" type="ORF">DRV85_00810</name>
</gene>
<dbReference type="PANTHER" id="PTHR30337:SF0">
    <property type="entry name" value="NUCLEASE SBCCD SUBUNIT D"/>
    <property type="match status" value="1"/>
</dbReference>
<dbReference type="AlphaFoldDB" id="A0A365UDH4"/>
<keyword evidence="2" id="KW-0269">Exonuclease</keyword>
<sequence>MTAFRFIHTSDLHLGRRYANLPDTPDGNLRGRLMEARHAAISRLAEAARAHGAADILLAGDTFDSATPSHPVLRQALAAMGEHHDLRWWLLPGNHDNLREAEPLWDTIGRDAPGNVHALVDAAPVDLTPEATLLPCPVAYRSGGTDPTEALATMPSGTGALRIGLAHGGVTDFDDTGATIPPDRDRSARLDYLALGDWHGRLAVGPRVHYSGSPEQDRFRHDRRGVCLAVSLAGPGAPPEVAEIETGTFLWARESLRLTPGQDAAAALEALLPASGRREILLAIEAIGRASLAAQTELGRAAERVGPEFALFRLTTEALATDFEAADLDDIDRAGALRLAADRLRDEAADEELPPEQREIAAQALARLYAIVKEGRG</sequence>
<dbReference type="Pfam" id="PF00149">
    <property type="entry name" value="Metallophos"/>
    <property type="match status" value="1"/>
</dbReference>
<keyword evidence="3" id="KW-1185">Reference proteome</keyword>
<dbReference type="PIRSF" id="PIRSF033093">
    <property type="entry name" value="UCP_ML1119"/>
    <property type="match status" value="1"/>
</dbReference>
<dbReference type="EMBL" id="QNTQ01000001">
    <property type="protein sequence ID" value="RBI87505.1"/>
    <property type="molecule type" value="Genomic_DNA"/>
</dbReference>
<dbReference type="InterPro" id="IPR014577">
    <property type="entry name" value="UCP033093_metalloPase"/>
</dbReference>
<dbReference type="InterPro" id="IPR004843">
    <property type="entry name" value="Calcineurin-like_PHP"/>
</dbReference>
<dbReference type="OrthoDB" id="9773856at2"/>
<reference evidence="2 3" key="1">
    <citation type="submission" date="2018-07" db="EMBL/GenBank/DDBJ databases">
        <title>Rhodosalinus sp. strain E84T genomic sequence and assembly.</title>
        <authorList>
            <person name="Liu Z.-W."/>
            <person name="Lu D.-C."/>
        </authorList>
    </citation>
    <scope>NUCLEOTIDE SEQUENCE [LARGE SCALE GENOMIC DNA]</scope>
    <source>
        <strain evidence="2 3">E84</strain>
    </source>
</reference>
<dbReference type="Proteomes" id="UP000253370">
    <property type="component" value="Unassembled WGS sequence"/>
</dbReference>
<comment type="caution">
    <text evidence="2">The sequence shown here is derived from an EMBL/GenBank/DDBJ whole genome shotgun (WGS) entry which is preliminary data.</text>
</comment>
<accession>A0A365UDH4</accession>
<dbReference type="InterPro" id="IPR050535">
    <property type="entry name" value="DNA_Repair-Maintenance_Comp"/>
</dbReference>
<dbReference type="InterPro" id="IPR029052">
    <property type="entry name" value="Metallo-depent_PP-like"/>
</dbReference>
<organism evidence="2 3">
    <name type="scientific">Rhodosalinus halophilus</name>
    <dbReference type="NCBI Taxonomy" id="2259333"/>
    <lineage>
        <taxon>Bacteria</taxon>
        <taxon>Pseudomonadati</taxon>
        <taxon>Pseudomonadota</taxon>
        <taxon>Alphaproteobacteria</taxon>
        <taxon>Rhodobacterales</taxon>
        <taxon>Paracoccaceae</taxon>
        <taxon>Rhodosalinus</taxon>
    </lineage>
</organism>
<protein>
    <submittedName>
        <fullName evidence="2">DNA repair exonuclease</fullName>
    </submittedName>
</protein>
<dbReference type="PANTHER" id="PTHR30337">
    <property type="entry name" value="COMPONENT OF ATP-DEPENDENT DSDNA EXONUCLEASE"/>
    <property type="match status" value="1"/>
</dbReference>
<feature type="domain" description="Calcineurin-like phosphoesterase" evidence="1">
    <location>
        <begin position="4"/>
        <end position="169"/>
    </location>
</feature>
<evidence type="ECO:0000313" key="3">
    <source>
        <dbReference type="Proteomes" id="UP000253370"/>
    </source>
</evidence>